<dbReference type="PROSITE" id="PS51257">
    <property type="entry name" value="PROKAR_LIPOPROTEIN"/>
    <property type="match status" value="1"/>
</dbReference>
<dbReference type="EMBL" id="RHFN01000037">
    <property type="protein sequence ID" value="ROU09885.1"/>
    <property type="molecule type" value="Genomic_DNA"/>
</dbReference>
<evidence type="ECO:0000313" key="3">
    <source>
        <dbReference type="Proteomes" id="UP000268051"/>
    </source>
</evidence>
<comment type="caution">
    <text evidence="2">The sequence shown here is derived from an EMBL/GenBank/DDBJ whole genome shotgun (WGS) entry which is preliminary data.</text>
</comment>
<reference evidence="2 3" key="1">
    <citation type="submission" date="2018-10" db="EMBL/GenBank/DDBJ databases">
        <title>Horizontal transference of carbapenem resistance between Klebsiella pneumoniae and Kluyvera ascorbata during abdominal infection: a case report.</title>
        <authorList>
            <person name="Raro O.H.F."/>
            <person name="Lima-Morales D."/>
            <person name="Barth A.L."/>
            <person name="Paim T.G.S."/>
            <person name="Mott M.P."/>
            <person name="Riche C.V.W."/>
            <person name="Teixeira U.F."/>
            <person name="Waechter F."/>
            <person name="Dias C.A.G."/>
        </authorList>
    </citation>
    <scope>NUCLEOTIDE SEQUENCE [LARGE SCALE GENOMIC DNA]</scope>
    <source>
        <strain evidence="2 3">OT2</strain>
    </source>
</reference>
<proteinExistence type="predicted"/>
<keyword evidence="1" id="KW-0732">Signal</keyword>
<protein>
    <recommendedName>
        <fullName evidence="4">Lipoprotein</fullName>
    </recommendedName>
</protein>
<gene>
    <name evidence="2" type="ORF">EB837_23255</name>
</gene>
<sequence>MVRHFYSGIVVGLALLASACAPGPLGTKGYDPYTGQDAAVVYTQLNDQHQGLVYFQRFAKEGDCYKDQELIYISNNLMAGKVHRFYESRIRPNQYWALYVMDNSSGRQIVTQTAFIPEAGKHYVAIPYQGVVEVPLDLKLSGSDNLDKVYEQYKDKPAKPWNVRSGVCKFWFAKLMGA</sequence>
<name>A0A3N2RR44_9ENTR</name>
<feature type="chain" id="PRO_5018223933" description="Lipoprotein" evidence="1">
    <location>
        <begin position="22"/>
        <end position="178"/>
    </location>
</feature>
<evidence type="ECO:0000313" key="2">
    <source>
        <dbReference type="EMBL" id="ROU09885.1"/>
    </source>
</evidence>
<evidence type="ECO:0008006" key="4">
    <source>
        <dbReference type="Google" id="ProtNLM"/>
    </source>
</evidence>
<organism evidence="2 3">
    <name type="scientific">Kluyvera ascorbata</name>
    <dbReference type="NCBI Taxonomy" id="51288"/>
    <lineage>
        <taxon>Bacteria</taxon>
        <taxon>Pseudomonadati</taxon>
        <taxon>Pseudomonadota</taxon>
        <taxon>Gammaproteobacteria</taxon>
        <taxon>Enterobacterales</taxon>
        <taxon>Enterobacteriaceae</taxon>
        <taxon>Kluyvera</taxon>
    </lineage>
</organism>
<dbReference type="OrthoDB" id="6625109at2"/>
<dbReference type="AlphaFoldDB" id="A0A3N2RR44"/>
<accession>A0A3N2RR44</accession>
<feature type="signal peptide" evidence="1">
    <location>
        <begin position="1"/>
        <end position="21"/>
    </location>
</feature>
<dbReference type="Proteomes" id="UP000268051">
    <property type="component" value="Unassembled WGS sequence"/>
</dbReference>
<evidence type="ECO:0000256" key="1">
    <source>
        <dbReference type="SAM" id="SignalP"/>
    </source>
</evidence>
<dbReference type="RefSeq" id="WP_123652654.1">
    <property type="nucleotide sequence ID" value="NZ_RHFN01000037.1"/>
</dbReference>